<proteinExistence type="predicted"/>
<dbReference type="EMBL" id="MFCA01000022">
    <property type="protein sequence ID" value="OGE01930.1"/>
    <property type="molecule type" value="Genomic_DNA"/>
</dbReference>
<feature type="transmembrane region" description="Helical" evidence="6">
    <location>
        <begin position="118"/>
        <end position="136"/>
    </location>
</feature>
<evidence type="ECO:0000256" key="4">
    <source>
        <dbReference type="ARBA" id="ARBA00022989"/>
    </source>
</evidence>
<organism evidence="8 9">
    <name type="scientific">Candidatus Curtissbacteria bacterium RIFOXYA1_FULL_41_14</name>
    <dbReference type="NCBI Taxonomy" id="1797737"/>
    <lineage>
        <taxon>Bacteria</taxon>
        <taxon>Candidatus Curtissiibacteriota</taxon>
    </lineage>
</organism>
<keyword evidence="4 6" id="KW-1133">Transmembrane helix</keyword>
<dbReference type="InterPro" id="IPR000620">
    <property type="entry name" value="EamA_dom"/>
</dbReference>
<keyword evidence="2" id="KW-1003">Cell membrane</keyword>
<evidence type="ECO:0000313" key="9">
    <source>
        <dbReference type="Proteomes" id="UP000176751"/>
    </source>
</evidence>
<comment type="subcellular location">
    <subcellularLocation>
        <location evidence="1">Cell membrane</location>
        <topology evidence="1">Multi-pass membrane protein</topology>
    </subcellularLocation>
</comment>
<evidence type="ECO:0000259" key="7">
    <source>
        <dbReference type="Pfam" id="PF00892"/>
    </source>
</evidence>
<feature type="transmembrane region" description="Helical" evidence="6">
    <location>
        <begin position="148"/>
        <end position="167"/>
    </location>
</feature>
<evidence type="ECO:0000256" key="2">
    <source>
        <dbReference type="ARBA" id="ARBA00022475"/>
    </source>
</evidence>
<name>A0A1F5HCW5_9BACT</name>
<feature type="transmembrane region" description="Helical" evidence="6">
    <location>
        <begin position="244"/>
        <end position="263"/>
    </location>
</feature>
<dbReference type="Pfam" id="PF00892">
    <property type="entry name" value="EamA"/>
    <property type="match status" value="2"/>
</dbReference>
<feature type="domain" description="EamA" evidence="7">
    <location>
        <begin position="148"/>
        <end position="285"/>
    </location>
</feature>
<evidence type="ECO:0000313" key="8">
    <source>
        <dbReference type="EMBL" id="OGE01930.1"/>
    </source>
</evidence>
<evidence type="ECO:0000256" key="1">
    <source>
        <dbReference type="ARBA" id="ARBA00004651"/>
    </source>
</evidence>
<dbReference type="PANTHER" id="PTHR32322:SF18">
    <property type="entry name" value="S-ADENOSYLMETHIONINE_S-ADENOSYLHOMOCYSTEINE TRANSPORTER"/>
    <property type="match status" value="1"/>
</dbReference>
<feature type="transmembrane region" description="Helical" evidence="6">
    <location>
        <begin position="269"/>
        <end position="286"/>
    </location>
</feature>
<dbReference type="InterPro" id="IPR037185">
    <property type="entry name" value="EmrE-like"/>
</dbReference>
<evidence type="ECO:0000256" key="6">
    <source>
        <dbReference type="SAM" id="Phobius"/>
    </source>
</evidence>
<gene>
    <name evidence="8" type="ORF">A2196_04955</name>
</gene>
<feature type="transmembrane region" description="Helical" evidence="6">
    <location>
        <begin position="179"/>
        <end position="197"/>
    </location>
</feature>
<evidence type="ECO:0000256" key="3">
    <source>
        <dbReference type="ARBA" id="ARBA00022692"/>
    </source>
</evidence>
<feature type="transmembrane region" description="Helical" evidence="6">
    <location>
        <begin position="64"/>
        <end position="85"/>
    </location>
</feature>
<keyword evidence="3 6" id="KW-0812">Transmembrane</keyword>
<dbReference type="InterPro" id="IPR050638">
    <property type="entry name" value="AA-Vitamin_Transporters"/>
</dbReference>
<keyword evidence="5 6" id="KW-0472">Membrane</keyword>
<dbReference type="SUPFAM" id="SSF103481">
    <property type="entry name" value="Multidrug resistance efflux transporter EmrE"/>
    <property type="match status" value="2"/>
</dbReference>
<sequence length="296" mass="32704">MKLNSAFLFTASAAIIWGATAPIMKLTLTQVPVFSLVFIRISIAALILLIFVHKKLEIKKKDIFMFIWAALTGVSFNLTFFFLGLKLTEAITASFLVASVPILTILAAHFYLREKLSFSLISSSIIALVGIIIIIGKPLGSFTLTQTIGNMLLLIATFSWVVHEIIAKKLLTSYSADVLTFYLMAIGSITLMPLFIWEYISNPNWTSQINLMGIAGIVYGIIFASLIAYWFWQKGLSLMPAGQAAFFFYLDPVSGTILSIILLGEKLTPQLLIGGLLIATAVLLVEQKRRAHPLHR</sequence>
<protein>
    <recommendedName>
        <fullName evidence="7">EamA domain-containing protein</fullName>
    </recommendedName>
</protein>
<reference evidence="8 9" key="1">
    <citation type="journal article" date="2016" name="Nat. Commun.">
        <title>Thousands of microbial genomes shed light on interconnected biogeochemical processes in an aquifer system.</title>
        <authorList>
            <person name="Anantharaman K."/>
            <person name="Brown C.T."/>
            <person name="Hug L.A."/>
            <person name="Sharon I."/>
            <person name="Castelle C.J."/>
            <person name="Probst A.J."/>
            <person name="Thomas B.C."/>
            <person name="Singh A."/>
            <person name="Wilkins M.J."/>
            <person name="Karaoz U."/>
            <person name="Brodie E.L."/>
            <person name="Williams K.H."/>
            <person name="Hubbard S.S."/>
            <person name="Banfield J.F."/>
        </authorList>
    </citation>
    <scope>NUCLEOTIDE SEQUENCE [LARGE SCALE GENOMIC DNA]</scope>
</reference>
<dbReference type="GO" id="GO:0005886">
    <property type="term" value="C:plasma membrane"/>
    <property type="evidence" value="ECO:0007669"/>
    <property type="project" value="UniProtKB-SubCell"/>
</dbReference>
<comment type="caution">
    <text evidence="8">The sequence shown here is derived from an EMBL/GenBank/DDBJ whole genome shotgun (WGS) entry which is preliminary data.</text>
</comment>
<dbReference type="AlphaFoldDB" id="A0A1F5HCW5"/>
<feature type="transmembrane region" description="Helical" evidence="6">
    <location>
        <begin position="209"/>
        <end position="232"/>
    </location>
</feature>
<feature type="transmembrane region" description="Helical" evidence="6">
    <location>
        <begin position="34"/>
        <end position="52"/>
    </location>
</feature>
<dbReference type="Proteomes" id="UP000176751">
    <property type="component" value="Unassembled WGS sequence"/>
</dbReference>
<accession>A0A1F5HCW5</accession>
<dbReference type="PANTHER" id="PTHR32322">
    <property type="entry name" value="INNER MEMBRANE TRANSPORTER"/>
    <property type="match status" value="1"/>
</dbReference>
<dbReference type="STRING" id="1797737.A2196_04955"/>
<evidence type="ECO:0000256" key="5">
    <source>
        <dbReference type="ARBA" id="ARBA00023136"/>
    </source>
</evidence>
<feature type="domain" description="EamA" evidence="7">
    <location>
        <begin position="6"/>
        <end position="135"/>
    </location>
</feature>
<feature type="transmembrane region" description="Helical" evidence="6">
    <location>
        <begin position="91"/>
        <end position="111"/>
    </location>
</feature>